<dbReference type="Proteomes" id="UP000749559">
    <property type="component" value="Unassembled WGS sequence"/>
</dbReference>
<accession>A0A8S4PWK9</accession>
<dbReference type="PANTHER" id="PTHR37558">
    <property type="entry name" value="HTH CENPB-TYPE DOMAIN-CONTAINING PROTEIN"/>
    <property type="match status" value="1"/>
</dbReference>
<reference evidence="1" key="1">
    <citation type="submission" date="2022-03" db="EMBL/GenBank/DDBJ databases">
        <authorList>
            <person name="Martin C."/>
        </authorList>
    </citation>
    <scope>NUCLEOTIDE SEQUENCE</scope>
</reference>
<name>A0A8S4PWK9_OWEFU</name>
<comment type="caution">
    <text evidence="1">The sequence shown here is derived from an EMBL/GenBank/DDBJ whole genome shotgun (WGS) entry which is preliminary data.</text>
</comment>
<sequence>MASKPVDPFGPTRKARVNFRLNDDIELLKSVLARNPWSDTSRWEAISREISRDDFIVSSRRASERAELLLKSYRAEDRLKRSKSGTEELYDEYKKLMKF</sequence>
<dbReference type="AlphaFoldDB" id="A0A8S4PWK9"/>
<evidence type="ECO:0000313" key="2">
    <source>
        <dbReference type="Proteomes" id="UP000749559"/>
    </source>
</evidence>
<gene>
    <name evidence="1" type="ORF">OFUS_LOCUS22750</name>
</gene>
<organism evidence="1 2">
    <name type="scientific">Owenia fusiformis</name>
    <name type="common">Polychaete worm</name>
    <dbReference type="NCBI Taxonomy" id="6347"/>
    <lineage>
        <taxon>Eukaryota</taxon>
        <taxon>Metazoa</taxon>
        <taxon>Spiralia</taxon>
        <taxon>Lophotrochozoa</taxon>
        <taxon>Annelida</taxon>
        <taxon>Polychaeta</taxon>
        <taxon>Sedentaria</taxon>
        <taxon>Canalipalpata</taxon>
        <taxon>Sabellida</taxon>
        <taxon>Oweniida</taxon>
        <taxon>Oweniidae</taxon>
        <taxon>Owenia</taxon>
    </lineage>
</organism>
<dbReference type="EMBL" id="CAIIXF020000011">
    <property type="protein sequence ID" value="CAH1798623.1"/>
    <property type="molecule type" value="Genomic_DNA"/>
</dbReference>
<dbReference type="PANTHER" id="PTHR37558:SF1">
    <property type="entry name" value="HTH CENPB-TYPE DOMAIN-CONTAINING PROTEIN"/>
    <property type="match status" value="1"/>
</dbReference>
<protein>
    <submittedName>
        <fullName evidence="1">Uncharacterized protein</fullName>
    </submittedName>
</protein>
<proteinExistence type="predicted"/>
<keyword evidence="2" id="KW-1185">Reference proteome</keyword>
<evidence type="ECO:0000313" key="1">
    <source>
        <dbReference type="EMBL" id="CAH1798623.1"/>
    </source>
</evidence>
<dbReference type="OrthoDB" id="6157326at2759"/>